<evidence type="ECO:0000256" key="1">
    <source>
        <dbReference type="SAM" id="Phobius"/>
    </source>
</evidence>
<dbReference type="EMBL" id="UOFG01000191">
    <property type="protein sequence ID" value="VAW63046.1"/>
    <property type="molecule type" value="Genomic_DNA"/>
</dbReference>
<keyword evidence="1" id="KW-0472">Membrane</keyword>
<organism evidence="2">
    <name type="scientific">hydrothermal vent metagenome</name>
    <dbReference type="NCBI Taxonomy" id="652676"/>
    <lineage>
        <taxon>unclassified sequences</taxon>
        <taxon>metagenomes</taxon>
        <taxon>ecological metagenomes</taxon>
    </lineage>
</organism>
<dbReference type="AlphaFoldDB" id="A0A3B0Y3Q5"/>
<accession>A0A3B0Y3Q5</accession>
<name>A0A3B0Y3Q5_9ZZZZ</name>
<keyword evidence="1" id="KW-1133">Transmembrane helix</keyword>
<reference evidence="2" key="1">
    <citation type="submission" date="2018-06" db="EMBL/GenBank/DDBJ databases">
        <authorList>
            <person name="Zhirakovskaya E."/>
        </authorList>
    </citation>
    <scope>NUCLEOTIDE SEQUENCE</scope>
</reference>
<gene>
    <name evidence="2" type="ORF">MNBD_GAMMA11-198</name>
</gene>
<proteinExistence type="predicted"/>
<feature type="transmembrane region" description="Helical" evidence="1">
    <location>
        <begin position="14"/>
        <end position="33"/>
    </location>
</feature>
<sequence>MECIFTTINNWQTLIGAFLGGVFALLVALLVSYKTQRREELSDL</sequence>
<protein>
    <submittedName>
        <fullName evidence="2">Uncharacterized protein</fullName>
    </submittedName>
</protein>
<keyword evidence="1" id="KW-0812">Transmembrane</keyword>
<evidence type="ECO:0000313" key="2">
    <source>
        <dbReference type="EMBL" id="VAW63046.1"/>
    </source>
</evidence>